<organism evidence="2 3">
    <name type="scientific">Macleaya cordata</name>
    <name type="common">Five-seeded plume-poppy</name>
    <name type="synonym">Bocconia cordata</name>
    <dbReference type="NCBI Taxonomy" id="56857"/>
    <lineage>
        <taxon>Eukaryota</taxon>
        <taxon>Viridiplantae</taxon>
        <taxon>Streptophyta</taxon>
        <taxon>Embryophyta</taxon>
        <taxon>Tracheophyta</taxon>
        <taxon>Spermatophyta</taxon>
        <taxon>Magnoliopsida</taxon>
        <taxon>Ranunculales</taxon>
        <taxon>Papaveraceae</taxon>
        <taxon>Papaveroideae</taxon>
        <taxon>Macleaya</taxon>
    </lineage>
</organism>
<dbReference type="Pfam" id="PF12313">
    <property type="entry name" value="NPR1_like_C"/>
    <property type="match status" value="1"/>
</dbReference>
<keyword evidence="3" id="KW-1185">Reference proteome</keyword>
<dbReference type="AlphaFoldDB" id="A0A200QCR6"/>
<dbReference type="EMBL" id="MVGT01002357">
    <property type="protein sequence ID" value="OVA08177.1"/>
    <property type="molecule type" value="Genomic_DNA"/>
</dbReference>
<reference evidence="2 3" key="1">
    <citation type="journal article" date="2017" name="Mol. Plant">
        <title>The Genome of Medicinal Plant Macleaya cordata Provides New Insights into Benzylisoquinoline Alkaloids Metabolism.</title>
        <authorList>
            <person name="Liu X."/>
            <person name="Liu Y."/>
            <person name="Huang P."/>
            <person name="Ma Y."/>
            <person name="Qing Z."/>
            <person name="Tang Q."/>
            <person name="Cao H."/>
            <person name="Cheng P."/>
            <person name="Zheng Y."/>
            <person name="Yuan Z."/>
            <person name="Zhou Y."/>
            <person name="Liu J."/>
            <person name="Tang Z."/>
            <person name="Zhuo Y."/>
            <person name="Zhang Y."/>
            <person name="Yu L."/>
            <person name="Huang J."/>
            <person name="Yang P."/>
            <person name="Peng Q."/>
            <person name="Zhang J."/>
            <person name="Jiang W."/>
            <person name="Zhang Z."/>
            <person name="Lin K."/>
            <person name="Ro D.K."/>
            <person name="Chen X."/>
            <person name="Xiong X."/>
            <person name="Shang Y."/>
            <person name="Huang S."/>
            <person name="Zeng J."/>
        </authorList>
    </citation>
    <scope>NUCLEOTIDE SEQUENCE [LARGE SCALE GENOMIC DNA]</scope>
    <source>
        <strain evidence="3">cv. BLH2017</strain>
        <tissue evidence="2">Root</tissue>
    </source>
</reference>
<sequence length="76" mass="8515">MAGDDDLRIKLLYLENRVGLARLLFPMEALVAMDIAQVDRTLEFPLTANSGQMTPMNLNESPFTIGEAHLDRIRAL</sequence>
<gene>
    <name evidence="2" type="ORF">BVC80_1721g39</name>
</gene>
<dbReference type="PANTHER" id="PTHR46475">
    <property type="entry name" value="REGULATORY PROTEIN NPR3"/>
    <property type="match status" value="1"/>
</dbReference>
<dbReference type="GO" id="GO:0005737">
    <property type="term" value="C:cytoplasm"/>
    <property type="evidence" value="ECO:0007669"/>
    <property type="project" value="TreeGrafter"/>
</dbReference>
<dbReference type="InterPro" id="IPR021094">
    <property type="entry name" value="NPR1/NIM1-like_C"/>
</dbReference>
<dbReference type="GO" id="GO:2000031">
    <property type="term" value="P:regulation of salicylic acid mediated signaling pathway"/>
    <property type="evidence" value="ECO:0007669"/>
    <property type="project" value="InterPro"/>
</dbReference>
<evidence type="ECO:0000259" key="1">
    <source>
        <dbReference type="Pfam" id="PF12313"/>
    </source>
</evidence>
<proteinExistence type="predicted"/>
<dbReference type="PANTHER" id="PTHR46475:SF1">
    <property type="entry name" value="REGULATORY PROTEIN NPR2"/>
    <property type="match status" value="1"/>
</dbReference>
<dbReference type="Proteomes" id="UP000195402">
    <property type="component" value="Unassembled WGS sequence"/>
</dbReference>
<name>A0A200QCR6_MACCD</name>
<evidence type="ECO:0000313" key="3">
    <source>
        <dbReference type="Proteomes" id="UP000195402"/>
    </source>
</evidence>
<dbReference type="OrthoDB" id="1878386at2759"/>
<dbReference type="GO" id="GO:0050832">
    <property type="term" value="P:defense response to fungus"/>
    <property type="evidence" value="ECO:0007669"/>
    <property type="project" value="TreeGrafter"/>
</dbReference>
<dbReference type="STRING" id="56857.A0A200QCR6"/>
<evidence type="ECO:0000313" key="2">
    <source>
        <dbReference type="EMBL" id="OVA08177.1"/>
    </source>
</evidence>
<dbReference type="GO" id="GO:2000022">
    <property type="term" value="P:regulation of jasmonic acid mediated signaling pathway"/>
    <property type="evidence" value="ECO:0007669"/>
    <property type="project" value="InterPro"/>
</dbReference>
<comment type="caution">
    <text evidence="2">The sequence shown here is derived from an EMBL/GenBank/DDBJ whole genome shotgun (WGS) entry which is preliminary data.</text>
</comment>
<protein>
    <submittedName>
        <fullName evidence="2">NPR1/NIM1-like</fullName>
    </submittedName>
</protein>
<feature type="domain" description="NPR1/NIM1-like C-terminal" evidence="1">
    <location>
        <begin position="4"/>
        <end position="76"/>
    </location>
</feature>
<dbReference type="GO" id="GO:0009862">
    <property type="term" value="P:systemic acquired resistance, salicylic acid mediated signaling pathway"/>
    <property type="evidence" value="ECO:0007669"/>
    <property type="project" value="InterPro"/>
</dbReference>
<dbReference type="GO" id="GO:0042742">
    <property type="term" value="P:defense response to bacterium"/>
    <property type="evidence" value="ECO:0007669"/>
    <property type="project" value="TreeGrafter"/>
</dbReference>
<dbReference type="InParanoid" id="A0A200QCR6"/>
<dbReference type="InterPro" id="IPR044292">
    <property type="entry name" value="NPR"/>
</dbReference>
<accession>A0A200QCR6</accession>
<dbReference type="GO" id="GO:0005634">
    <property type="term" value="C:nucleus"/>
    <property type="evidence" value="ECO:0007669"/>
    <property type="project" value="TreeGrafter"/>
</dbReference>